<proteinExistence type="predicted"/>
<dbReference type="Ensembl" id="ENSSFAT00005022144.1">
    <property type="protein sequence ID" value="ENSSFAP00005021272.1"/>
    <property type="gene ID" value="ENSSFAG00005011087.1"/>
</dbReference>
<reference evidence="1" key="2">
    <citation type="submission" date="2025-08" db="UniProtKB">
        <authorList>
            <consortium name="Ensembl"/>
        </authorList>
    </citation>
    <scope>IDENTIFICATION</scope>
</reference>
<name>A0A672GSP6_SALFA</name>
<dbReference type="AlphaFoldDB" id="A0A672GSP6"/>
<keyword evidence="2" id="KW-1185">Reference proteome</keyword>
<accession>A0A672GSP6</accession>
<dbReference type="InParanoid" id="A0A672GSP6"/>
<sequence length="128" mass="14437">MKSVNLRKTGVKYNSVNRIGLHSALRVFFCSFCRTLNPASYQWTDQNCAPLMVCWSHLEVQQQRLLSCKQTAVHGRPFIQEQDKAKAHTASTTAVCFQSTAIPLPWLLSLFSQAQKEKSHSGDHSRAT</sequence>
<reference evidence="1" key="1">
    <citation type="submission" date="2019-06" db="EMBL/GenBank/DDBJ databases">
        <authorList>
            <consortium name="Wellcome Sanger Institute Data Sharing"/>
        </authorList>
    </citation>
    <scope>NUCLEOTIDE SEQUENCE [LARGE SCALE GENOMIC DNA]</scope>
</reference>
<protein>
    <submittedName>
        <fullName evidence="1">Uncharacterized protein</fullName>
    </submittedName>
</protein>
<organism evidence="1 2">
    <name type="scientific">Salarias fasciatus</name>
    <name type="common">Jewelled blenny</name>
    <name type="synonym">Blennius fasciatus</name>
    <dbReference type="NCBI Taxonomy" id="181472"/>
    <lineage>
        <taxon>Eukaryota</taxon>
        <taxon>Metazoa</taxon>
        <taxon>Chordata</taxon>
        <taxon>Craniata</taxon>
        <taxon>Vertebrata</taxon>
        <taxon>Euteleostomi</taxon>
        <taxon>Actinopterygii</taxon>
        <taxon>Neopterygii</taxon>
        <taxon>Teleostei</taxon>
        <taxon>Neoteleostei</taxon>
        <taxon>Acanthomorphata</taxon>
        <taxon>Ovalentaria</taxon>
        <taxon>Blenniimorphae</taxon>
        <taxon>Blenniiformes</taxon>
        <taxon>Blennioidei</taxon>
        <taxon>Blenniidae</taxon>
        <taxon>Salariinae</taxon>
        <taxon>Salarias</taxon>
    </lineage>
</organism>
<reference evidence="1" key="3">
    <citation type="submission" date="2025-09" db="UniProtKB">
        <authorList>
            <consortium name="Ensembl"/>
        </authorList>
    </citation>
    <scope>IDENTIFICATION</scope>
</reference>
<evidence type="ECO:0000313" key="1">
    <source>
        <dbReference type="Ensembl" id="ENSSFAP00005021272.1"/>
    </source>
</evidence>
<evidence type="ECO:0000313" key="2">
    <source>
        <dbReference type="Proteomes" id="UP000472267"/>
    </source>
</evidence>
<dbReference type="Proteomes" id="UP000472267">
    <property type="component" value="Chromosome 16"/>
</dbReference>